<dbReference type="AlphaFoldDB" id="A0A841AID5"/>
<gene>
    <name evidence="3" type="ORF">HD599_000431</name>
</gene>
<evidence type="ECO:0000313" key="3">
    <source>
        <dbReference type="EMBL" id="MBB5842108.1"/>
    </source>
</evidence>
<keyword evidence="4" id="KW-1185">Reference proteome</keyword>
<evidence type="ECO:0000259" key="2">
    <source>
        <dbReference type="Pfam" id="PF01261"/>
    </source>
</evidence>
<dbReference type="PANTHER" id="PTHR12110:SF41">
    <property type="entry name" value="INOSOSE DEHYDRATASE"/>
    <property type="match status" value="1"/>
</dbReference>
<proteinExistence type="predicted"/>
<reference evidence="3 4" key="1">
    <citation type="submission" date="2020-08" db="EMBL/GenBank/DDBJ databases">
        <title>Sequencing the genomes of 1000 actinobacteria strains.</title>
        <authorList>
            <person name="Klenk H.-P."/>
        </authorList>
    </citation>
    <scope>NUCLEOTIDE SEQUENCE [LARGE SCALE GENOMIC DNA]</scope>
    <source>
        <strain evidence="3 4">DSM 105784</strain>
    </source>
</reference>
<dbReference type="PANTHER" id="PTHR12110">
    <property type="entry name" value="HYDROXYPYRUVATE ISOMERASE"/>
    <property type="match status" value="1"/>
</dbReference>
<name>A0A841AID5_9MICO</name>
<dbReference type="GO" id="GO:0016853">
    <property type="term" value="F:isomerase activity"/>
    <property type="evidence" value="ECO:0007669"/>
    <property type="project" value="UniProtKB-KW"/>
</dbReference>
<dbReference type="SUPFAM" id="SSF51658">
    <property type="entry name" value="Xylose isomerase-like"/>
    <property type="match status" value="1"/>
</dbReference>
<evidence type="ECO:0000313" key="4">
    <source>
        <dbReference type="Proteomes" id="UP000536685"/>
    </source>
</evidence>
<dbReference type="Gene3D" id="3.20.20.150">
    <property type="entry name" value="Divalent-metal-dependent TIM barrel enzymes"/>
    <property type="match status" value="1"/>
</dbReference>
<comment type="caution">
    <text evidence="3">The sequence shown here is derived from an EMBL/GenBank/DDBJ whole genome shotgun (WGS) entry which is preliminary data.</text>
</comment>
<keyword evidence="3" id="KW-0413">Isomerase</keyword>
<protein>
    <submittedName>
        <fullName evidence="3">Sugar phosphate isomerase/epimerase</fullName>
    </submittedName>
</protein>
<dbReference type="Pfam" id="PF01261">
    <property type="entry name" value="AP_endonuc_2"/>
    <property type="match status" value="1"/>
</dbReference>
<dbReference type="EMBL" id="JACHMJ010000001">
    <property type="protein sequence ID" value="MBB5842108.1"/>
    <property type="molecule type" value="Genomic_DNA"/>
</dbReference>
<organism evidence="3 4">
    <name type="scientific">Conyzicola lurida</name>
    <dbReference type="NCBI Taxonomy" id="1172621"/>
    <lineage>
        <taxon>Bacteria</taxon>
        <taxon>Bacillati</taxon>
        <taxon>Actinomycetota</taxon>
        <taxon>Actinomycetes</taxon>
        <taxon>Micrococcales</taxon>
        <taxon>Microbacteriaceae</taxon>
        <taxon>Conyzicola</taxon>
    </lineage>
</organism>
<dbReference type="RefSeq" id="WP_184233224.1">
    <property type="nucleotide sequence ID" value="NZ_JACHMJ010000001.1"/>
</dbReference>
<keyword evidence="1" id="KW-0119">Carbohydrate metabolism</keyword>
<dbReference type="Proteomes" id="UP000536685">
    <property type="component" value="Unassembled WGS sequence"/>
</dbReference>
<feature type="domain" description="Xylose isomerase-like TIM barrel" evidence="2">
    <location>
        <begin position="40"/>
        <end position="303"/>
    </location>
</feature>
<dbReference type="InterPro" id="IPR050312">
    <property type="entry name" value="IolE/XylAMocC-like"/>
</dbReference>
<dbReference type="InterPro" id="IPR036237">
    <property type="entry name" value="Xyl_isomerase-like_sf"/>
</dbReference>
<accession>A0A841AID5</accession>
<dbReference type="InterPro" id="IPR013022">
    <property type="entry name" value="Xyl_isomerase-like_TIM-brl"/>
</dbReference>
<sequence>MPYTSDNWPIAAALLQSPGTLADGTSVQNADVGEWLTTLADVARVGFRHLDLTDSWLRIADLSTERLIEFELAATSVGLSVPSLSVVRQSVIDPVDGVANLEYAHRTIDAAASIGVEVLSIGLHRALTAEQREQLWFWTAPGASDPVGDPEVWKLAVERIRDLGTHAAENNMVVSLELYEDTYLGTADSAVNLVQDIGLDNVGINPDIGNLVRLHRPIEKWQEMLAKTLPYANYWQVKNYFRDEDPVTGAVISIPAPLELGFINYRTAVRDALSLGFQGVLCCEHYGGDGLGVSATNMRYLRTLLPDAAEQPVEAAVTEGAAS</sequence>
<evidence type="ECO:0000256" key="1">
    <source>
        <dbReference type="ARBA" id="ARBA00023277"/>
    </source>
</evidence>